<dbReference type="InterPro" id="IPR001138">
    <property type="entry name" value="Zn2Cys6_DnaBD"/>
</dbReference>
<protein>
    <recommendedName>
        <fullName evidence="7">Zn(2)-C6 fungal-type domain-containing protein</fullName>
    </recommendedName>
</protein>
<dbReference type="InterPro" id="IPR036864">
    <property type="entry name" value="Zn2-C6_fun-type_DNA-bd_sf"/>
</dbReference>
<comment type="caution">
    <text evidence="8">The sequence shown here is derived from an EMBL/GenBank/DDBJ whole genome shotgun (WGS) entry which is preliminary data.</text>
</comment>
<dbReference type="GO" id="GO:0005634">
    <property type="term" value="C:nucleus"/>
    <property type="evidence" value="ECO:0007669"/>
    <property type="project" value="UniProtKB-SubCell"/>
</dbReference>
<dbReference type="GO" id="GO:0008270">
    <property type="term" value="F:zinc ion binding"/>
    <property type="evidence" value="ECO:0007669"/>
    <property type="project" value="InterPro"/>
</dbReference>
<evidence type="ECO:0000313" key="8">
    <source>
        <dbReference type="EMBL" id="KAF9519722.1"/>
    </source>
</evidence>
<accession>A0A9P6B923</accession>
<evidence type="ECO:0000256" key="6">
    <source>
        <dbReference type="SAM" id="MobiDB-lite"/>
    </source>
</evidence>
<dbReference type="AlphaFoldDB" id="A0A9P6B923"/>
<dbReference type="EMBL" id="MU128916">
    <property type="protein sequence ID" value="KAF9519722.1"/>
    <property type="molecule type" value="Genomic_DNA"/>
</dbReference>
<comment type="subcellular location">
    <subcellularLocation>
        <location evidence="1">Nucleus</location>
    </subcellularLocation>
</comment>
<keyword evidence="5" id="KW-0539">Nucleus</keyword>
<organism evidence="8 9">
    <name type="scientific">Hydnum rufescens UP504</name>
    <dbReference type="NCBI Taxonomy" id="1448309"/>
    <lineage>
        <taxon>Eukaryota</taxon>
        <taxon>Fungi</taxon>
        <taxon>Dikarya</taxon>
        <taxon>Basidiomycota</taxon>
        <taxon>Agaricomycotina</taxon>
        <taxon>Agaricomycetes</taxon>
        <taxon>Cantharellales</taxon>
        <taxon>Hydnaceae</taxon>
        <taxon>Hydnum</taxon>
    </lineage>
</organism>
<feature type="compositionally biased region" description="Low complexity" evidence="6">
    <location>
        <begin position="132"/>
        <end position="148"/>
    </location>
</feature>
<reference evidence="8" key="1">
    <citation type="journal article" date="2020" name="Nat. Commun.">
        <title>Large-scale genome sequencing of mycorrhizal fungi provides insights into the early evolution of symbiotic traits.</title>
        <authorList>
            <person name="Miyauchi S."/>
            <person name="Kiss E."/>
            <person name="Kuo A."/>
            <person name="Drula E."/>
            <person name="Kohler A."/>
            <person name="Sanchez-Garcia M."/>
            <person name="Morin E."/>
            <person name="Andreopoulos B."/>
            <person name="Barry K.W."/>
            <person name="Bonito G."/>
            <person name="Buee M."/>
            <person name="Carver A."/>
            <person name="Chen C."/>
            <person name="Cichocki N."/>
            <person name="Clum A."/>
            <person name="Culley D."/>
            <person name="Crous P.W."/>
            <person name="Fauchery L."/>
            <person name="Girlanda M."/>
            <person name="Hayes R.D."/>
            <person name="Keri Z."/>
            <person name="LaButti K."/>
            <person name="Lipzen A."/>
            <person name="Lombard V."/>
            <person name="Magnuson J."/>
            <person name="Maillard F."/>
            <person name="Murat C."/>
            <person name="Nolan M."/>
            <person name="Ohm R.A."/>
            <person name="Pangilinan J."/>
            <person name="Pereira M.F."/>
            <person name="Perotto S."/>
            <person name="Peter M."/>
            <person name="Pfister S."/>
            <person name="Riley R."/>
            <person name="Sitrit Y."/>
            <person name="Stielow J.B."/>
            <person name="Szollosi G."/>
            <person name="Zifcakova L."/>
            <person name="Stursova M."/>
            <person name="Spatafora J.W."/>
            <person name="Tedersoo L."/>
            <person name="Vaario L.M."/>
            <person name="Yamada A."/>
            <person name="Yan M."/>
            <person name="Wang P."/>
            <person name="Xu J."/>
            <person name="Bruns T."/>
            <person name="Baldrian P."/>
            <person name="Vilgalys R."/>
            <person name="Dunand C."/>
            <person name="Henrissat B."/>
            <person name="Grigoriev I.V."/>
            <person name="Hibbett D."/>
            <person name="Nagy L.G."/>
            <person name="Martin F.M."/>
        </authorList>
    </citation>
    <scope>NUCLEOTIDE SEQUENCE</scope>
    <source>
        <strain evidence="8">UP504</strain>
    </source>
</reference>
<gene>
    <name evidence="8" type="ORF">BS47DRAFT_1083471</name>
</gene>
<evidence type="ECO:0000313" key="9">
    <source>
        <dbReference type="Proteomes" id="UP000886523"/>
    </source>
</evidence>
<keyword evidence="9" id="KW-1185">Reference proteome</keyword>
<dbReference type="PROSITE" id="PS00463">
    <property type="entry name" value="ZN2_CY6_FUNGAL_1"/>
    <property type="match status" value="1"/>
</dbReference>
<evidence type="ECO:0000256" key="1">
    <source>
        <dbReference type="ARBA" id="ARBA00004123"/>
    </source>
</evidence>
<dbReference type="PROSITE" id="PS50048">
    <property type="entry name" value="ZN2_CY6_FUNGAL_2"/>
    <property type="match status" value="1"/>
</dbReference>
<evidence type="ECO:0000256" key="3">
    <source>
        <dbReference type="ARBA" id="ARBA00023015"/>
    </source>
</evidence>
<dbReference type="InterPro" id="IPR050815">
    <property type="entry name" value="TF_fung"/>
</dbReference>
<evidence type="ECO:0000256" key="2">
    <source>
        <dbReference type="ARBA" id="ARBA00022723"/>
    </source>
</evidence>
<feature type="region of interest" description="Disordered" evidence="6">
    <location>
        <begin position="88"/>
        <end position="148"/>
    </location>
</feature>
<dbReference type="CDD" id="cd00067">
    <property type="entry name" value="GAL4"/>
    <property type="match status" value="1"/>
</dbReference>
<keyword evidence="4" id="KW-0804">Transcription</keyword>
<dbReference type="Gene3D" id="4.10.240.10">
    <property type="entry name" value="Zn(2)-C6 fungal-type DNA-binding domain"/>
    <property type="match status" value="1"/>
</dbReference>
<dbReference type="PANTHER" id="PTHR47338:SF5">
    <property type="entry name" value="ZN(II)2CYS6 TRANSCRIPTION FACTOR (EUROFUNG)"/>
    <property type="match status" value="1"/>
</dbReference>
<feature type="domain" description="Zn(2)-C6 fungal-type" evidence="7">
    <location>
        <begin position="58"/>
        <end position="89"/>
    </location>
</feature>
<evidence type="ECO:0000256" key="4">
    <source>
        <dbReference type="ARBA" id="ARBA00023163"/>
    </source>
</evidence>
<evidence type="ECO:0000259" key="7">
    <source>
        <dbReference type="PROSITE" id="PS50048"/>
    </source>
</evidence>
<dbReference type="Pfam" id="PF00172">
    <property type="entry name" value="Zn_clus"/>
    <property type="match status" value="1"/>
</dbReference>
<dbReference type="Proteomes" id="UP000886523">
    <property type="component" value="Unassembled WGS sequence"/>
</dbReference>
<sequence>MKQAGRYFDDNFATLDLSDFEGTLAGDVGNQPSSATRNIHTMDPAKEAGKDRHRVYLACRQCRNRKIKCDGADPVCSTCIRRRSPRCDYDYEPRRRGPDRRPRVRTYRDSGPPPSLTPPRRSQKRASNDVVATPITPSTTQSPPYTAPGASAIISRIRLSNRSPTLLRRSFDSTRLHPSPSTSTLFHQGLVTGTSTQSFRWFSFNDVLPRRIFTIQGLIR</sequence>
<proteinExistence type="predicted"/>
<dbReference type="GO" id="GO:0000981">
    <property type="term" value="F:DNA-binding transcription factor activity, RNA polymerase II-specific"/>
    <property type="evidence" value="ECO:0007669"/>
    <property type="project" value="InterPro"/>
</dbReference>
<keyword evidence="2" id="KW-0479">Metal-binding</keyword>
<feature type="compositionally biased region" description="Basic and acidic residues" evidence="6">
    <location>
        <begin position="88"/>
        <end position="101"/>
    </location>
</feature>
<name>A0A9P6B923_9AGAM</name>
<evidence type="ECO:0000256" key="5">
    <source>
        <dbReference type="ARBA" id="ARBA00023242"/>
    </source>
</evidence>
<dbReference type="SUPFAM" id="SSF57701">
    <property type="entry name" value="Zn2/Cys6 DNA-binding domain"/>
    <property type="match status" value="1"/>
</dbReference>
<dbReference type="SMART" id="SM00066">
    <property type="entry name" value="GAL4"/>
    <property type="match status" value="1"/>
</dbReference>
<dbReference type="PANTHER" id="PTHR47338">
    <property type="entry name" value="ZN(II)2CYS6 TRANSCRIPTION FACTOR (EUROFUNG)-RELATED"/>
    <property type="match status" value="1"/>
</dbReference>
<keyword evidence="3" id="KW-0805">Transcription regulation</keyword>
<dbReference type="OrthoDB" id="39175at2759"/>